<keyword evidence="2" id="KW-1185">Reference proteome</keyword>
<reference evidence="1 2" key="1">
    <citation type="journal article" date="2019" name="Nat. Ecol. Evol.">
        <title>Megaphylogeny resolves global patterns of mushroom evolution.</title>
        <authorList>
            <person name="Varga T."/>
            <person name="Krizsan K."/>
            <person name="Foldi C."/>
            <person name="Dima B."/>
            <person name="Sanchez-Garcia M."/>
            <person name="Sanchez-Ramirez S."/>
            <person name="Szollosi G.J."/>
            <person name="Szarkandi J.G."/>
            <person name="Papp V."/>
            <person name="Albert L."/>
            <person name="Andreopoulos W."/>
            <person name="Angelini C."/>
            <person name="Antonin V."/>
            <person name="Barry K.W."/>
            <person name="Bougher N.L."/>
            <person name="Buchanan P."/>
            <person name="Buyck B."/>
            <person name="Bense V."/>
            <person name="Catcheside P."/>
            <person name="Chovatia M."/>
            <person name="Cooper J."/>
            <person name="Damon W."/>
            <person name="Desjardin D."/>
            <person name="Finy P."/>
            <person name="Geml J."/>
            <person name="Haridas S."/>
            <person name="Hughes K."/>
            <person name="Justo A."/>
            <person name="Karasinski D."/>
            <person name="Kautmanova I."/>
            <person name="Kiss B."/>
            <person name="Kocsube S."/>
            <person name="Kotiranta H."/>
            <person name="LaButti K.M."/>
            <person name="Lechner B.E."/>
            <person name="Liimatainen K."/>
            <person name="Lipzen A."/>
            <person name="Lukacs Z."/>
            <person name="Mihaltcheva S."/>
            <person name="Morgado L.N."/>
            <person name="Niskanen T."/>
            <person name="Noordeloos M.E."/>
            <person name="Ohm R.A."/>
            <person name="Ortiz-Santana B."/>
            <person name="Ovrebo C."/>
            <person name="Racz N."/>
            <person name="Riley R."/>
            <person name="Savchenko A."/>
            <person name="Shiryaev A."/>
            <person name="Soop K."/>
            <person name="Spirin V."/>
            <person name="Szebenyi C."/>
            <person name="Tomsovsky M."/>
            <person name="Tulloss R.E."/>
            <person name="Uehling J."/>
            <person name="Grigoriev I.V."/>
            <person name="Vagvolgyi C."/>
            <person name="Papp T."/>
            <person name="Martin F.M."/>
            <person name="Miettinen O."/>
            <person name="Hibbett D.S."/>
            <person name="Nagy L.G."/>
        </authorList>
    </citation>
    <scope>NUCLEOTIDE SEQUENCE [LARGE SCALE GENOMIC DNA]</scope>
    <source>
        <strain evidence="1 2">CBS 121175</strain>
    </source>
</reference>
<proteinExistence type="predicted"/>
<evidence type="ECO:0000313" key="2">
    <source>
        <dbReference type="Proteomes" id="UP000307440"/>
    </source>
</evidence>
<gene>
    <name evidence="1" type="ORF">FA15DRAFT_708448</name>
</gene>
<organism evidence="1 2">
    <name type="scientific">Coprinopsis marcescibilis</name>
    <name type="common">Agaric fungus</name>
    <name type="synonym">Psathyrella marcescibilis</name>
    <dbReference type="NCBI Taxonomy" id="230819"/>
    <lineage>
        <taxon>Eukaryota</taxon>
        <taxon>Fungi</taxon>
        <taxon>Dikarya</taxon>
        <taxon>Basidiomycota</taxon>
        <taxon>Agaricomycotina</taxon>
        <taxon>Agaricomycetes</taxon>
        <taxon>Agaricomycetidae</taxon>
        <taxon>Agaricales</taxon>
        <taxon>Agaricineae</taxon>
        <taxon>Psathyrellaceae</taxon>
        <taxon>Coprinopsis</taxon>
    </lineage>
</organism>
<name>A0A5C3KJC8_COPMA</name>
<dbReference type="EMBL" id="ML210315">
    <property type="protein sequence ID" value="TFK20017.1"/>
    <property type="molecule type" value="Genomic_DNA"/>
</dbReference>
<dbReference type="AlphaFoldDB" id="A0A5C3KJC8"/>
<protein>
    <submittedName>
        <fullName evidence="1">Uncharacterized protein</fullName>
    </submittedName>
</protein>
<evidence type="ECO:0000313" key="1">
    <source>
        <dbReference type="EMBL" id="TFK20017.1"/>
    </source>
</evidence>
<accession>A0A5C3KJC8</accession>
<sequence>MANPPKVKVKKRHPLSSDITSDVLQGSLSAVTVPKTPASGQESGEAEDIPMTKTKMDAWDTLRNFRIGLKNFKIDLDTTPFYCLNDALDEALWTRCGTRLVFSHSGAGTSQDRTCVVRRFDRTTGYTHTICGNEEVEMELEEFKKTNEEYGVTWEIFHVGTDKDAVISKVIISVDFFDLEERAIFDEVLNGLMVSLRDREYDWPNI</sequence>
<dbReference type="Proteomes" id="UP000307440">
    <property type="component" value="Unassembled WGS sequence"/>
</dbReference>